<dbReference type="EMBL" id="PCSB01000087">
    <property type="protein sequence ID" value="PIP31338.1"/>
    <property type="molecule type" value="Genomic_DNA"/>
</dbReference>
<dbReference type="AlphaFoldDB" id="A0A2G9ZG66"/>
<dbReference type="CDD" id="cd02440">
    <property type="entry name" value="AdoMet_MTases"/>
    <property type="match status" value="1"/>
</dbReference>
<dbReference type="Proteomes" id="UP000230447">
    <property type="component" value="Unassembled WGS sequence"/>
</dbReference>
<name>A0A2G9ZG66_9BACT</name>
<gene>
    <name evidence="2" type="ORF">COX24_04100</name>
</gene>
<comment type="caution">
    <text evidence="2">The sequence shown here is derived from an EMBL/GenBank/DDBJ whole genome shotgun (WGS) entry which is preliminary data.</text>
</comment>
<reference evidence="2 3" key="1">
    <citation type="submission" date="2017-09" db="EMBL/GenBank/DDBJ databases">
        <title>Depth-based differentiation of microbial function through sediment-hosted aquifers and enrichment of novel symbionts in the deep terrestrial subsurface.</title>
        <authorList>
            <person name="Probst A.J."/>
            <person name="Ladd B."/>
            <person name="Jarett J.K."/>
            <person name="Geller-Mcgrath D.E."/>
            <person name="Sieber C.M."/>
            <person name="Emerson J.B."/>
            <person name="Anantharaman K."/>
            <person name="Thomas B.C."/>
            <person name="Malmstrom R."/>
            <person name="Stieglmeier M."/>
            <person name="Klingl A."/>
            <person name="Woyke T."/>
            <person name="Ryan C.M."/>
            <person name="Banfield J.F."/>
        </authorList>
    </citation>
    <scope>NUCLEOTIDE SEQUENCE [LARGE SCALE GENOMIC DNA]</scope>
    <source>
        <strain evidence="2">CG23_combo_of_CG06-09_8_20_14_all_37_87_8</strain>
    </source>
</reference>
<sequence length="211" mass="24430">MKMKTFHRLLLEKLLKQNSVLVKGKILDAGSGQRRYDHLFKGEIIACDLNPKPEIKVEKCDLCALPYQNEQFDSVLCLEVLEYLTIDTVKVALKEIKRVLRPGGLVLLSSPFFYKDHQDNLRLSAHYLASLFNEIGFSDVYVSKFGNKFTAYYDMMRYGYFKAKYLKPFYLLELALAMLAIKLFCLENKQDDFYTGIMIKITKKNSECSAN</sequence>
<dbReference type="InterPro" id="IPR029063">
    <property type="entry name" value="SAM-dependent_MTases_sf"/>
</dbReference>
<organism evidence="2 3">
    <name type="scientific">bacterium (Candidatus Gribaldobacteria) CG23_combo_of_CG06-09_8_20_14_all_37_87_8</name>
    <dbReference type="NCBI Taxonomy" id="2014278"/>
    <lineage>
        <taxon>Bacteria</taxon>
        <taxon>Candidatus Gribaldobacteria</taxon>
    </lineage>
</organism>
<dbReference type="GO" id="GO:0008757">
    <property type="term" value="F:S-adenosylmethionine-dependent methyltransferase activity"/>
    <property type="evidence" value="ECO:0007669"/>
    <property type="project" value="InterPro"/>
</dbReference>
<evidence type="ECO:0000313" key="2">
    <source>
        <dbReference type="EMBL" id="PIP31338.1"/>
    </source>
</evidence>
<protein>
    <recommendedName>
        <fullName evidence="1">Methyltransferase type 11 domain-containing protein</fullName>
    </recommendedName>
</protein>
<dbReference type="Pfam" id="PF08241">
    <property type="entry name" value="Methyltransf_11"/>
    <property type="match status" value="1"/>
</dbReference>
<evidence type="ECO:0000259" key="1">
    <source>
        <dbReference type="Pfam" id="PF08241"/>
    </source>
</evidence>
<feature type="domain" description="Methyltransferase type 11" evidence="1">
    <location>
        <begin position="27"/>
        <end position="107"/>
    </location>
</feature>
<dbReference type="InterPro" id="IPR013216">
    <property type="entry name" value="Methyltransf_11"/>
</dbReference>
<dbReference type="SUPFAM" id="SSF53335">
    <property type="entry name" value="S-adenosyl-L-methionine-dependent methyltransferases"/>
    <property type="match status" value="1"/>
</dbReference>
<dbReference type="Gene3D" id="3.40.50.150">
    <property type="entry name" value="Vaccinia Virus protein VP39"/>
    <property type="match status" value="1"/>
</dbReference>
<accession>A0A2G9ZG66</accession>
<proteinExistence type="predicted"/>
<evidence type="ECO:0000313" key="3">
    <source>
        <dbReference type="Proteomes" id="UP000230447"/>
    </source>
</evidence>